<dbReference type="HOGENOM" id="CLU_2144554_0_0_11"/>
<dbReference type="STRING" id="408015.SXIM_34320"/>
<protein>
    <submittedName>
        <fullName evidence="1">Uncharacterized protein</fullName>
    </submittedName>
</protein>
<accession>A0A0F7CPK4</accession>
<keyword evidence="2" id="KW-1185">Reference proteome</keyword>
<evidence type="ECO:0000313" key="1">
    <source>
        <dbReference type="EMBL" id="AKG44816.1"/>
    </source>
</evidence>
<gene>
    <name evidence="1" type="ORF">SXIM_34320</name>
</gene>
<dbReference type="AlphaFoldDB" id="A0A0F7CPK4"/>
<reference evidence="1" key="1">
    <citation type="submission" date="2019-08" db="EMBL/GenBank/DDBJ databases">
        <title>Complete genome sequence of a mangrove-derived Streptomyces xiamenensis.</title>
        <authorList>
            <person name="Xu J."/>
        </authorList>
    </citation>
    <scope>NUCLEOTIDE SEQUENCE</scope>
    <source>
        <strain evidence="1">318</strain>
    </source>
</reference>
<dbReference type="RefSeq" id="WP_053116232.1">
    <property type="nucleotide sequence ID" value="NZ_CP009922.3"/>
</dbReference>
<dbReference type="KEGG" id="sxi:SXIM_34320"/>
<sequence>MTADAIAGLRQVHARLKSIGTDTIPRPHELEAAAEKVLACSAELGDVAVADPEEVRRLLAYAVKSLRAAEKAARAHHSDPAGRPLSPVRFALKAGSADGALESVLELLGPGN</sequence>
<proteinExistence type="predicted"/>
<organism evidence="1 2">
    <name type="scientific">Streptomyces xiamenensis</name>
    <dbReference type="NCBI Taxonomy" id="408015"/>
    <lineage>
        <taxon>Bacteria</taxon>
        <taxon>Bacillati</taxon>
        <taxon>Actinomycetota</taxon>
        <taxon>Actinomycetes</taxon>
        <taxon>Kitasatosporales</taxon>
        <taxon>Streptomycetaceae</taxon>
        <taxon>Streptomyces</taxon>
    </lineage>
</organism>
<dbReference type="EMBL" id="CP009922">
    <property type="protein sequence ID" value="AKG44816.1"/>
    <property type="molecule type" value="Genomic_DNA"/>
</dbReference>
<dbReference type="Proteomes" id="UP000034034">
    <property type="component" value="Chromosome"/>
</dbReference>
<evidence type="ECO:0000313" key="2">
    <source>
        <dbReference type="Proteomes" id="UP000034034"/>
    </source>
</evidence>
<dbReference type="PATRIC" id="fig|408015.6.peg.3475"/>
<name>A0A0F7CPK4_9ACTN</name>